<reference evidence="1 2" key="1">
    <citation type="submission" date="2020-08" db="EMBL/GenBank/DDBJ databases">
        <title>Sequencing the genomes of 1000 actinobacteria strains.</title>
        <authorList>
            <person name="Klenk H.-P."/>
        </authorList>
    </citation>
    <scope>NUCLEOTIDE SEQUENCE [LARGE SCALE GENOMIC DNA]</scope>
    <source>
        <strain evidence="1 2">DSM 45362</strain>
    </source>
</reference>
<evidence type="ECO:0000313" key="1">
    <source>
        <dbReference type="EMBL" id="MBB5870781.1"/>
    </source>
</evidence>
<name>A0A841BVL1_9ACTN</name>
<dbReference type="EMBL" id="JACHMN010000002">
    <property type="protein sequence ID" value="MBB5870781.1"/>
    <property type="molecule type" value="Genomic_DNA"/>
</dbReference>
<dbReference type="AlphaFoldDB" id="A0A841BVL1"/>
<dbReference type="Proteomes" id="UP000587527">
    <property type="component" value="Unassembled WGS sequence"/>
</dbReference>
<keyword evidence="2" id="KW-1185">Reference proteome</keyword>
<gene>
    <name evidence="1" type="ORF">F4553_004160</name>
</gene>
<organism evidence="1 2">
    <name type="scientific">Allocatelliglobosispora scoriae</name>
    <dbReference type="NCBI Taxonomy" id="643052"/>
    <lineage>
        <taxon>Bacteria</taxon>
        <taxon>Bacillati</taxon>
        <taxon>Actinomycetota</taxon>
        <taxon>Actinomycetes</taxon>
        <taxon>Micromonosporales</taxon>
        <taxon>Micromonosporaceae</taxon>
        <taxon>Allocatelliglobosispora</taxon>
    </lineage>
</organism>
<protein>
    <recommendedName>
        <fullName evidence="3">Histone deacetylase</fullName>
    </recommendedName>
</protein>
<dbReference type="Gene3D" id="3.10.490.10">
    <property type="entry name" value="Gamma-glutamyl cyclotransferase-like"/>
    <property type="match status" value="1"/>
</dbReference>
<dbReference type="RefSeq" id="WP_184838400.1">
    <property type="nucleotide sequence ID" value="NZ_JACHMN010000002.1"/>
</dbReference>
<evidence type="ECO:0008006" key="3">
    <source>
        <dbReference type="Google" id="ProtNLM"/>
    </source>
</evidence>
<proteinExistence type="predicted"/>
<comment type="caution">
    <text evidence="1">The sequence shown here is derived from an EMBL/GenBank/DDBJ whole genome shotgun (WGS) entry which is preliminary data.</text>
</comment>
<sequence length="220" mass="23792">MRVTPAVPASTTDQVWYVAYGSNMNLDRLGFYIGGGQPVGSSLTYPGCRDQRMPGECRPVMLPGQLYFALEAVAWTGGMGFYDPAGLGQIPARAYRISTGQLSDIISQEMCQEPGFDRDISEALIHGRMEFGPGCYETMLRVGYLDGLPMLTFTAPWRAADQLPNRPAGVYLRIILTGLMEAHGWSVEEAAGYLSSCSGASGHWSAEDVVALLVREGVPA</sequence>
<evidence type="ECO:0000313" key="2">
    <source>
        <dbReference type="Proteomes" id="UP000587527"/>
    </source>
</evidence>
<accession>A0A841BVL1</accession>